<feature type="non-terminal residue" evidence="1">
    <location>
        <position position="1"/>
    </location>
</feature>
<protein>
    <submittedName>
        <fullName evidence="1">Uncharacterized protein</fullName>
    </submittedName>
</protein>
<keyword evidence="2" id="KW-1185">Reference proteome</keyword>
<accession>A0ABN8J6R3</accession>
<dbReference type="EMBL" id="OW152818">
    <property type="protein sequence ID" value="CAH2071720.1"/>
    <property type="molecule type" value="Genomic_DNA"/>
</dbReference>
<proteinExistence type="predicted"/>
<dbReference type="Proteomes" id="UP000837857">
    <property type="component" value="Chromosome 6"/>
</dbReference>
<gene>
    <name evidence="1" type="ORF">IPOD504_LOCUS15243</name>
</gene>
<evidence type="ECO:0000313" key="2">
    <source>
        <dbReference type="Proteomes" id="UP000837857"/>
    </source>
</evidence>
<reference evidence="1" key="1">
    <citation type="submission" date="2022-03" db="EMBL/GenBank/DDBJ databases">
        <authorList>
            <person name="Martin H S."/>
        </authorList>
    </citation>
    <scope>NUCLEOTIDE SEQUENCE</scope>
</reference>
<evidence type="ECO:0000313" key="1">
    <source>
        <dbReference type="EMBL" id="CAH2071720.1"/>
    </source>
</evidence>
<name>A0ABN8J6R3_9NEOP</name>
<sequence length="174" mass="19229">MSARSQRGVTVASAAARTKTAWKPSLSLRQVEPELVANVTPRMLPHMFAWKPPNNNARGPTCEHVRMCAGQPCDYGFATSIGKSRSRPTETPYRNLYYLTYLASINICFDFAFDDSDDRPAERSVARLVKCVKARGRPAFPTNGPTRTPPRGSHRLFSAAVAAASSHRTDETEE</sequence>
<organism evidence="1 2">
    <name type="scientific">Iphiclides podalirius</name>
    <name type="common">scarce swallowtail</name>
    <dbReference type="NCBI Taxonomy" id="110791"/>
    <lineage>
        <taxon>Eukaryota</taxon>
        <taxon>Metazoa</taxon>
        <taxon>Ecdysozoa</taxon>
        <taxon>Arthropoda</taxon>
        <taxon>Hexapoda</taxon>
        <taxon>Insecta</taxon>
        <taxon>Pterygota</taxon>
        <taxon>Neoptera</taxon>
        <taxon>Endopterygota</taxon>
        <taxon>Lepidoptera</taxon>
        <taxon>Glossata</taxon>
        <taxon>Ditrysia</taxon>
        <taxon>Papilionoidea</taxon>
        <taxon>Papilionidae</taxon>
        <taxon>Papilioninae</taxon>
        <taxon>Iphiclides</taxon>
    </lineage>
</organism>